<evidence type="ECO:0000259" key="2">
    <source>
        <dbReference type="Pfam" id="PF03070"/>
    </source>
</evidence>
<dbReference type="InterPro" id="IPR004305">
    <property type="entry name" value="Thiaminase-2/PQQC"/>
</dbReference>
<dbReference type="InterPro" id="IPR016084">
    <property type="entry name" value="Haem_Oase-like_multi-hlx"/>
</dbReference>
<dbReference type="Gene3D" id="1.20.910.10">
    <property type="entry name" value="Heme oxygenase-like"/>
    <property type="match status" value="1"/>
</dbReference>
<name>A0A563W4Y1_9CYAN</name>
<dbReference type="Proteomes" id="UP000320055">
    <property type="component" value="Unassembled WGS sequence"/>
</dbReference>
<evidence type="ECO:0000313" key="3">
    <source>
        <dbReference type="EMBL" id="VEP18762.1"/>
    </source>
</evidence>
<keyword evidence="4" id="KW-1185">Reference proteome</keyword>
<dbReference type="Pfam" id="PF03070">
    <property type="entry name" value="TENA_THI-4"/>
    <property type="match status" value="1"/>
</dbReference>
<dbReference type="RefSeq" id="WP_144863693.1">
    <property type="nucleotide sequence ID" value="NZ_LR213773.1"/>
</dbReference>
<feature type="domain" description="Thiaminase-2/PQQC" evidence="2">
    <location>
        <begin position="111"/>
        <end position="301"/>
    </location>
</feature>
<protein>
    <submittedName>
        <fullName evidence="3">Pyrroloquinoline quinone biosynthesis protein PqqC</fullName>
    </submittedName>
</protein>
<evidence type="ECO:0000313" key="4">
    <source>
        <dbReference type="Proteomes" id="UP000320055"/>
    </source>
</evidence>
<gene>
    <name evidence="3" type="ORF">H1P_90009</name>
</gene>
<proteinExistence type="predicted"/>
<dbReference type="SUPFAM" id="SSF48613">
    <property type="entry name" value="Heme oxygenase-like"/>
    <property type="match status" value="1"/>
</dbReference>
<comment type="pathway">
    <text evidence="1">Cofactor biosynthesis; thiamine diphosphate biosynthesis.</text>
</comment>
<reference evidence="3 4" key="1">
    <citation type="submission" date="2019-01" db="EMBL/GenBank/DDBJ databases">
        <authorList>
            <person name="Brito A."/>
        </authorList>
    </citation>
    <scope>NUCLEOTIDE SEQUENCE [LARGE SCALE GENOMIC DNA]</scope>
    <source>
        <strain evidence="3">1</strain>
    </source>
</reference>
<evidence type="ECO:0000256" key="1">
    <source>
        <dbReference type="ARBA" id="ARBA00004948"/>
    </source>
</evidence>
<accession>A0A563W4Y1</accession>
<dbReference type="EMBL" id="CAACVJ010000698">
    <property type="protein sequence ID" value="VEP18762.1"/>
    <property type="molecule type" value="Genomic_DNA"/>
</dbReference>
<dbReference type="AlphaFoldDB" id="A0A563W4Y1"/>
<sequence>MLPTKDYKQPLFKEQVFFQFKETSVEITYGTQECSLSFEPENQPQTIQLLKLLQTGNVSLQQLGQACPEIEEQIPELLIEFERLGMIQETQDQILTQPMTGLQFYRELRRFLQHWQNHIVHPLAFKKMTEGTITREQLVGYALESYHVTHLCPRLLAASLTKQETPHTYQLLQEFFVSELHHDRLIESSLASVGIEESQLEQMQPLPMTFAICSALAVFAQQHPLSFKVALWLFEQDDPKFLELFKQCCQDLDLPREFYQPILLHANINDEGEHEQITKNLLAEVAYISAEEQLRVKKNIAILQESIMLRDRQIIDYYGNPHNIIPRCFS</sequence>
<organism evidence="3 4">
    <name type="scientific">Hyella patelloides LEGE 07179</name>
    <dbReference type="NCBI Taxonomy" id="945734"/>
    <lineage>
        <taxon>Bacteria</taxon>
        <taxon>Bacillati</taxon>
        <taxon>Cyanobacteriota</taxon>
        <taxon>Cyanophyceae</taxon>
        <taxon>Pleurocapsales</taxon>
        <taxon>Hyellaceae</taxon>
        <taxon>Hyella</taxon>
    </lineage>
</organism>
<dbReference type="OrthoDB" id="505884at2"/>